<proteinExistence type="predicted"/>
<gene>
    <name evidence="2" type="ORF">NBO_63g0021</name>
</gene>
<keyword evidence="1" id="KW-0812">Transmembrane</keyword>
<dbReference type="Proteomes" id="UP000016927">
    <property type="component" value="Unassembled WGS sequence"/>
</dbReference>
<accession>R0KTZ4</accession>
<organism evidence="2 3">
    <name type="scientific">Nosema bombycis (strain CQ1 / CVCC 102059)</name>
    <name type="common">Microsporidian parasite</name>
    <name type="synonym">Pebrine of silkworm</name>
    <dbReference type="NCBI Taxonomy" id="578461"/>
    <lineage>
        <taxon>Eukaryota</taxon>
        <taxon>Fungi</taxon>
        <taxon>Fungi incertae sedis</taxon>
        <taxon>Microsporidia</taxon>
        <taxon>Nosematidae</taxon>
        <taxon>Nosema</taxon>
    </lineage>
</organism>
<dbReference type="EMBL" id="KB908971">
    <property type="protein sequence ID" value="EOB13702.1"/>
    <property type="molecule type" value="Genomic_DNA"/>
</dbReference>
<sequence>MKRIFSTASLGAIVAIVVLGFIVIDYGLLRKKKSLKSSGLRGIEIKTKSYKVDSVTLILSKTGRNEQED</sequence>
<dbReference type="HOGENOM" id="CLU_2776594_0_0_1"/>
<keyword evidence="1" id="KW-1133">Transmembrane helix</keyword>
<feature type="transmembrane region" description="Helical" evidence="1">
    <location>
        <begin position="6"/>
        <end position="29"/>
    </location>
</feature>
<evidence type="ECO:0000256" key="1">
    <source>
        <dbReference type="SAM" id="Phobius"/>
    </source>
</evidence>
<evidence type="ECO:0000313" key="2">
    <source>
        <dbReference type="EMBL" id="EOB13702.1"/>
    </source>
</evidence>
<dbReference type="VEuPathDB" id="MicrosporidiaDB:NBO_63g0021"/>
<evidence type="ECO:0000313" key="3">
    <source>
        <dbReference type="Proteomes" id="UP000016927"/>
    </source>
</evidence>
<protein>
    <submittedName>
        <fullName evidence="2">Uncharacterized protein</fullName>
    </submittedName>
</protein>
<reference evidence="2 3" key="1">
    <citation type="journal article" date="2013" name="BMC Genomics">
        <title>Comparative genomics of parasitic silkworm microsporidia reveal an association between genome expansion and host adaptation.</title>
        <authorList>
            <person name="Pan G."/>
            <person name="Xu J."/>
            <person name="Li T."/>
            <person name="Xia Q."/>
            <person name="Liu S.L."/>
            <person name="Zhang G."/>
            <person name="Li S."/>
            <person name="Li C."/>
            <person name="Liu H."/>
            <person name="Yang L."/>
            <person name="Liu T."/>
            <person name="Zhang X."/>
            <person name="Wu Z."/>
            <person name="Fan W."/>
            <person name="Dang X."/>
            <person name="Xiang H."/>
            <person name="Tao M."/>
            <person name="Li Y."/>
            <person name="Hu J."/>
            <person name="Li Z."/>
            <person name="Lin L."/>
            <person name="Luo J."/>
            <person name="Geng L."/>
            <person name="Wang L."/>
            <person name="Long M."/>
            <person name="Wan Y."/>
            <person name="He N."/>
            <person name="Zhang Z."/>
            <person name="Lu C."/>
            <person name="Keeling P.J."/>
            <person name="Wang J."/>
            <person name="Xiang Z."/>
            <person name="Zhou Z."/>
        </authorList>
    </citation>
    <scope>NUCLEOTIDE SEQUENCE [LARGE SCALE GENOMIC DNA]</scope>
    <source>
        <strain evidence="3">CQ1 / CVCC 102059</strain>
    </source>
</reference>
<dbReference type="AlphaFoldDB" id="R0KTZ4"/>
<name>R0KTZ4_NOSB1</name>
<keyword evidence="3" id="KW-1185">Reference proteome</keyword>
<keyword evidence="1" id="KW-0472">Membrane</keyword>